<name>A0A1Y3AKX5_EURMA</name>
<evidence type="ECO:0000313" key="2">
    <source>
        <dbReference type="Proteomes" id="UP000194236"/>
    </source>
</evidence>
<dbReference type="AlphaFoldDB" id="A0A1Y3AKX5"/>
<sequence length="47" mass="5641">MDKELMEIGDHLPMVEMERAELERWLLLESVKINDANDEDSKMMLEY</sequence>
<accession>A0A1Y3AKX5</accession>
<comment type="caution">
    <text evidence="1">The sequence shown here is derived from an EMBL/GenBank/DDBJ whole genome shotgun (WGS) entry which is preliminary data.</text>
</comment>
<reference evidence="1 2" key="1">
    <citation type="submission" date="2017-03" db="EMBL/GenBank/DDBJ databases">
        <title>Genome Survey of Euroglyphus maynei.</title>
        <authorList>
            <person name="Arlian L.G."/>
            <person name="Morgan M.S."/>
            <person name="Rider S.D."/>
        </authorList>
    </citation>
    <scope>NUCLEOTIDE SEQUENCE [LARGE SCALE GENOMIC DNA]</scope>
    <source>
        <strain evidence="1">Arlian Lab</strain>
        <tissue evidence="1">Whole body</tissue>
    </source>
</reference>
<dbReference type="Proteomes" id="UP000194236">
    <property type="component" value="Unassembled WGS sequence"/>
</dbReference>
<protein>
    <submittedName>
        <fullName evidence="1">Uncharacterized protein</fullName>
    </submittedName>
</protein>
<gene>
    <name evidence="1" type="ORF">BLA29_015469</name>
</gene>
<dbReference type="EMBL" id="MUJZ01072119">
    <property type="protein sequence ID" value="OTF69120.1"/>
    <property type="molecule type" value="Genomic_DNA"/>
</dbReference>
<keyword evidence="2" id="KW-1185">Reference proteome</keyword>
<proteinExistence type="predicted"/>
<evidence type="ECO:0000313" key="1">
    <source>
        <dbReference type="EMBL" id="OTF69120.1"/>
    </source>
</evidence>
<organism evidence="1 2">
    <name type="scientific">Euroglyphus maynei</name>
    <name type="common">Mayne's house dust mite</name>
    <dbReference type="NCBI Taxonomy" id="6958"/>
    <lineage>
        <taxon>Eukaryota</taxon>
        <taxon>Metazoa</taxon>
        <taxon>Ecdysozoa</taxon>
        <taxon>Arthropoda</taxon>
        <taxon>Chelicerata</taxon>
        <taxon>Arachnida</taxon>
        <taxon>Acari</taxon>
        <taxon>Acariformes</taxon>
        <taxon>Sarcoptiformes</taxon>
        <taxon>Astigmata</taxon>
        <taxon>Psoroptidia</taxon>
        <taxon>Analgoidea</taxon>
        <taxon>Pyroglyphidae</taxon>
        <taxon>Pyroglyphinae</taxon>
        <taxon>Euroglyphus</taxon>
    </lineage>
</organism>
<feature type="non-terminal residue" evidence="1">
    <location>
        <position position="47"/>
    </location>
</feature>